<feature type="domain" description="SKI-interacting protein SKIP SNW" evidence="3">
    <location>
        <begin position="1"/>
        <end position="104"/>
    </location>
</feature>
<dbReference type="STRING" id="126957.T1IS14"/>
<feature type="region of interest" description="Disordered" evidence="2">
    <location>
        <begin position="124"/>
        <end position="154"/>
    </location>
</feature>
<dbReference type="Proteomes" id="UP000014500">
    <property type="component" value="Unassembled WGS sequence"/>
</dbReference>
<keyword evidence="5" id="KW-1185">Reference proteome</keyword>
<dbReference type="OMA" id="KARDDCA"/>
<dbReference type="eggNOG" id="KOG2441">
    <property type="taxonomic scope" value="Eukaryota"/>
</dbReference>
<dbReference type="GO" id="GO:0005681">
    <property type="term" value="C:spliceosomal complex"/>
    <property type="evidence" value="ECO:0007669"/>
    <property type="project" value="InterPro"/>
</dbReference>
<reference evidence="5" key="1">
    <citation type="submission" date="2011-05" db="EMBL/GenBank/DDBJ databases">
        <authorList>
            <person name="Richards S.R."/>
            <person name="Qu J."/>
            <person name="Jiang H."/>
            <person name="Jhangiani S.N."/>
            <person name="Agravi P."/>
            <person name="Goodspeed R."/>
            <person name="Gross S."/>
            <person name="Mandapat C."/>
            <person name="Jackson L."/>
            <person name="Mathew T."/>
            <person name="Pu L."/>
            <person name="Thornton R."/>
            <person name="Saada N."/>
            <person name="Wilczek-Boney K.B."/>
            <person name="Lee S."/>
            <person name="Kovar C."/>
            <person name="Wu Y."/>
            <person name="Scherer S.E."/>
            <person name="Worley K.C."/>
            <person name="Muzny D.M."/>
            <person name="Gibbs R."/>
        </authorList>
    </citation>
    <scope>NUCLEOTIDE SEQUENCE</scope>
    <source>
        <strain evidence="5">Brora</strain>
    </source>
</reference>
<dbReference type="Pfam" id="PF02731">
    <property type="entry name" value="SKIP_SNW"/>
    <property type="match status" value="1"/>
</dbReference>
<feature type="region of interest" description="Disordered" evidence="2">
    <location>
        <begin position="238"/>
        <end position="299"/>
    </location>
</feature>
<sequence length="299" mass="34225">MHSPTRRITAKEQLDWKIPPCVSNWKNSKAYTVPLDKRIVADGRGMQQVHINDNFAKLAEALFIADRKAREGIELRAKLEKQVASKEKAKKEMHLRDLAQKARDDCAGLRFLSQDDDEVKQRNQLRNERHQERQRDRNLQRAAPDKRGRLQRQRERDISEVIALGVPNPGNNAVGLQYDERLFNQSKGIGSGFGGEDNYNVYDKPWRSGVAQSLYRPSKRSDDVGDCLEKLSTDRFVPDKGFSGAERSGCSRSGPVQFEKRSDEDPFGLAKFLTEAKRANKREVETDQEGSSRDKKRRN</sequence>
<dbReference type="EMBL" id="AFFK01018855">
    <property type="status" value="NOT_ANNOTATED_CDS"/>
    <property type="molecule type" value="Genomic_DNA"/>
</dbReference>
<protein>
    <recommendedName>
        <fullName evidence="3">SKI-interacting protein SKIP SNW domain-containing protein</fullName>
    </recommendedName>
</protein>
<evidence type="ECO:0000259" key="3">
    <source>
        <dbReference type="Pfam" id="PF02731"/>
    </source>
</evidence>
<evidence type="ECO:0000313" key="4">
    <source>
        <dbReference type="EnsemblMetazoa" id="SMAR003870-PA"/>
    </source>
</evidence>
<name>T1IS14_STRMM</name>
<dbReference type="HOGENOM" id="CLU_006601_3_0_1"/>
<comment type="similarity">
    <text evidence="1">Belongs to the SNW family.</text>
</comment>
<dbReference type="EnsemblMetazoa" id="SMAR003870-RA">
    <property type="protein sequence ID" value="SMAR003870-PA"/>
    <property type="gene ID" value="SMAR003870"/>
</dbReference>
<dbReference type="InterPro" id="IPR004015">
    <property type="entry name" value="SKI-int_prot_SKIP_SNW-dom"/>
</dbReference>
<dbReference type="InterPro" id="IPR017862">
    <property type="entry name" value="SKI-int_prot_SKIP"/>
</dbReference>
<feature type="compositionally biased region" description="Basic and acidic residues" evidence="2">
    <location>
        <begin position="274"/>
        <end position="293"/>
    </location>
</feature>
<organism evidence="4 5">
    <name type="scientific">Strigamia maritima</name>
    <name type="common">European centipede</name>
    <name type="synonym">Geophilus maritimus</name>
    <dbReference type="NCBI Taxonomy" id="126957"/>
    <lineage>
        <taxon>Eukaryota</taxon>
        <taxon>Metazoa</taxon>
        <taxon>Ecdysozoa</taxon>
        <taxon>Arthropoda</taxon>
        <taxon>Myriapoda</taxon>
        <taxon>Chilopoda</taxon>
        <taxon>Pleurostigmophora</taxon>
        <taxon>Geophilomorpha</taxon>
        <taxon>Linotaeniidae</taxon>
        <taxon>Strigamia</taxon>
    </lineage>
</organism>
<dbReference type="AlphaFoldDB" id="T1IS14"/>
<evidence type="ECO:0000256" key="2">
    <source>
        <dbReference type="SAM" id="MobiDB-lite"/>
    </source>
</evidence>
<accession>T1IS14</accession>
<proteinExistence type="inferred from homology"/>
<reference evidence="4" key="2">
    <citation type="submission" date="2015-02" db="UniProtKB">
        <authorList>
            <consortium name="EnsemblMetazoa"/>
        </authorList>
    </citation>
    <scope>IDENTIFICATION</scope>
</reference>
<evidence type="ECO:0000256" key="1">
    <source>
        <dbReference type="ARBA" id="ARBA00010197"/>
    </source>
</evidence>
<dbReference type="PANTHER" id="PTHR12096">
    <property type="entry name" value="NUCLEAR PROTEIN SKIP-RELATED"/>
    <property type="match status" value="1"/>
</dbReference>
<evidence type="ECO:0000313" key="5">
    <source>
        <dbReference type="Proteomes" id="UP000014500"/>
    </source>
</evidence>
<dbReference type="PhylomeDB" id="T1IS14"/>
<dbReference type="GO" id="GO:0000398">
    <property type="term" value="P:mRNA splicing, via spliceosome"/>
    <property type="evidence" value="ECO:0007669"/>
    <property type="project" value="InterPro"/>
</dbReference>